<keyword evidence="1" id="KW-1133">Transmembrane helix</keyword>
<name>A0A672KMH3_SINGR</name>
<reference evidence="2" key="1">
    <citation type="submission" date="2025-08" db="UniProtKB">
        <authorList>
            <consortium name="Ensembl"/>
        </authorList>
    </citation>
    <scope>IDENTIFICATION</scope>
</reference>
<feature type="transmembrane region" description="Helical" evidence="1">
    <location>
        <begin position="50"/>
        <end position="67"/>
    </location>
</feature>
<proteinExistence type="predicted"/>
<evidence type="ECO:0000313" key="2">
    <source>
        <dbReference type="Ensembl" id="ENSSGRP00000013577.1"/>
    </source>
</evidence>
<evidence type="ECO:0000256" key="1">
    <source>
        <dbReference type="SAM" id="Phobius"/>
    </source>
</evidence>
<dbReference type="AlphaFoldDB" id="A0A672KMH3"/>
<dbReference type="PANTHER" id="PTHR31025:SF27">
    <property type="entry name" value="SI:CH211-193K19.2-RELATED"/>
    <property type="match status" value="1"/>
</dbReference>
<reference evidence="2" key="2">
    <citation type="submission" date="2025-09" db="UniProtKB">
        <authorList>
            <consortium name="Ensembl"/>
        </authorList>
    </citation>
    <scope>IDENTIFICATION</scope>
</reference>
<keyword evidence="1" id="KW-0812">Transmembrane</keyword>
<dbReference type="Proteomes" id="UP000472262">
    <property type="component" value="Unassembled WGS sequence"/>
</dbReference>
<organism evidence="2 3">
    <name type="scientific">Sinocyclocheilus grahami</name>
    <name type="common">Dianchi golden-line fish</name>
    <name type="synonym">Barbus grahami</name>
    <dbReference type="NCBI Taxonomy" id="75366"/>
    <lineage>
        <taxon>Eukaryota</taxon>
        <taxon>Metazoa</taxon>
        <taxon>Chordata</taxon>
        <taxon>Craniata</taxon>
        <taxon>Vertebrata</taxon>
        <taxon>Euteleostomi</taxon>
        <taxon>Actinopterygii</taxon>
        <taxon>Neopterygii</taxon>
        <taxon>Teleostei</taxon>
        <taxon>Ostariophysi</taxon>
        <taxon>Cypriniformes</taxon>
        <taxon>Cyprinidae</taxon>
        <taxon>Cyprininae</taxon>
        <taxon>Sinocyclocheilus</taxon>
    </lineage>
</organism>
<keyword evidence="3" id="KW-1185">Reference proteome</keyword>
<accession>A0A672KMH3</accession>
<protein>
    <submittedName>
        <fullName evidence="2">Uncharacterized protein</fullName>
    </submittedName>
</protein>
<dbReference type="PANTHER" id="PTHR31025">
    <property type="entry name" value="SI:CH211-196P9.1-RELATED"/>
    <property type="match status" value="1"/>
</dbReference>
<keyword evidence="1" id="KW-0472">Membrane</keyword>
<dbReference type="OMA" id="MELECGT"/>
<evidence type="ECO:0000313" key="3">
    <source>
        <dbReference type="Proteomes" id="UP000472262"/>
    </source>
</evidence>
<dbReference type="Ensembl" id="ENSSGRT00000014682.1">
    <property type="protein sequence ID" value="ENSSGRP00000013577.1"/>
    <property type="gene ID" value="ENSSGRG00000008584.1"/>
</dbReference>
<dbReference type="InParanoid" id="A0A672KMH3"/>
<sequence>MLRSKSSNILTLMRIIEKTSKGIFMLKGRAEKEPSDVVIVLEGVIVLQDLQNLAFATAVLFGLLYILNLKYPRKLRYTSEILQKVIMELEEGERSMKGQNFRSKLLQGD</sequence>